<dbReference type="Proteomes" id="UP001237642">
    <property type="component" value="Unassembled WGS sequence"/>
</dbReference>
<feature type="domain" description="Di19 zinc-binding" evidence="3">
    <location>
        <begin position="47"/>
        <end position="99"/>
    </location>
</feature>
<comment type="similarity">
    <text evidence="1">Belongs to the Di19 family.</text>
</comment>
<dbReference type="PANTHER" id="PTHR31875:SF6">
    <property type="entry name" value="PROTEIN DEHYDRATION-INDUCED 19"/>
    <property type="match status" value="1"/>
</dbReference>
<name>A0AAD8I548_9APIA</name>
<protein>
    <submittedName>
        <fullName evidence="5">Protein DEHYDRATION-INDUCED 19</fullName>
    </submittedName>
</protein>
<sequence length="248" mass="28013">MDSDFWVARLAAAKRQFFNHHNYHLNAHLDSLIVDEMDEDEDDYEMAYPCPYCYAEFEFVSLCHHLEDEHYDETAETACSICADTITGEDMLHHITTEHEPLLKISFQMNSTATFFSLTSNHMALQQNRLQKLPELGSQDMSLLTRDLRDTHLSTHLAGKGHQSSSGMTDPLLSSLVLNYPAPGAEEISKLVTSCAEESTSQTEPAQHIWQSSFDPSLSSEEREKRTRQAAGKAAFVQDLVCSTMFLD</sequence>
<dbReference type="InterPro" id="IPR008598">
    <property type="entry name" value="Di19_Zn-bd"/>
</dbReference>
<dbReference type="InterPro" id="IPR033347">
    <property type="entry name" value="Di19"/>
</dbReference>
<reference evidence="5" key="2">
    <citation type="submission" date="2023-05" db="EMBL/GenBank/DDBJ databases">
        <authorList>
            <person name="Schelkunov M.I."/>
        </authorList>
    </citation>
    <scope>NUCLEOTIDE SEQUENCE</scope>
    <source>
        <strain evidence="5">Hsosn_3</strain>
        <tissue evidence="5">Leaf</tissue>
    </source>
</reference>
<dbReference type="Pfam" id="PF14571">
    <property type="entry name" value="Di19_C"/>
    <property type="match status" value="1"/>
</dbReference>
<evidence type="ECO:0000313" key="6">
    <source>
        <dbReference type="Proteomes" id="UP001237642"/>
    </source>
</evidence>
<gene>
    <name evidence="5" type="ORF">POM88_025454</name>
</gene>
<reference evidence="5" key="1">
    <citation type="submission" date="2023-02" db="EMBL/GenBank/DDBJ databases">
        <title>Genome of toxic invasive species Heracleum sosnowskyi carries increased number of genes despite the absence of recent whole-genome duplications.</title>
        <authorList>
            <person name="Schelkunov M."/>
            <person name="Shtratnikova V."/>
            <person name="Makarenko M."/>
            <person name="Klepikova A."/>
            <person name="Omelchenko D."/>
            <person name="Novikova G."/>
            <person name="Obukhova E."/>
            <person name="Bogdanov V."/>
            <person name="Penin A."/>
            <person name="Logacheva M."/>
        </authorList>
    </citation>
    <scope>NUCLEOTIDE SEQUENCE</scope>
    <source>
        <strain evidence="5">Hsosn_3</strain>
        <tissue evidence="5">Leaf</tissue>
    </source>
</reference>
<dbReference type="Pfam" id="PF05605">
    <property type="entry name" value="zf-Di19"/>
    <property type="match status" value="1"/>
</dbReference>
<proteinExistence type="inferred from homology"/>
<keyword evidence="6" id="KW-1185">Reference proteome</keyword>
<accession>A0AAD8I548</accession>
<dbReference type="InterPro" id="IPR027935">
    <property type="entry name" value="Di19_C"/>
</dbReference>
<comment type="caution">
    <text evidence="5">The sequence shown here is derived from an EMBL/GenBank/DDBJ whole genome shotgun (WGS) entry which is preliminary data.</text>
</comment>
<organism evidence="5 6">
    <name type="scientific">Heracleum sosnowskyi</name>
    <dbReference type="NCBI Taxonomy" id="360622"/>
    <lineage>
        <taxon>Eukaryota</taxon>
        <taxon>Viridiplantae</taxon>
        <taxon>Streptophyta</taxon>
        <taxon>Embryophyta</taxon>
        <taxon>Tracheophyta</taxon>
        <taxon>Spermatophyta</taxon>
        <taxon>Magnoliopsida</taxon>
        <taxon>eudicotyledons</taxon>
        <taxon>Gunneridae</taxon>
        <taxon>Pentapetalae</taxon>
        <taxon>asterids</taxon>
        <taxon>campanulids</taxon>
        <taxon>Apiales</taxon>
        <taxon>Apiaceae</taxon>
        <taxon>Apioideae</taxon>
        <taxon>apioid superclade</taxon>
        <taxon>Tordylieae</taxon>
        <taxon>Tordyliinae</taxon>
        <taxon>Heracleum</taxon>
    </lineage>
</organism>
<dbReference type="EMBL" id="JAUIZM010000006">
    <property type="protein sequence ID" value="KAK1378710.1"/>
    <property type="molecule type" value="Genomic_DNA"/>
</dbReference>
<evidence type="ECO:0000256" key="2">
    <source>
        <dbReference type="SAM" id="MobiDB-lite"/>
    </source>
</evidence>
<evidence type="ECO:0000259" key="4">
    <source>
        <dbReference type="Pfam" id="PF14571"/>
    </source>
</evidence>
<dbReference type="PANTHER" id="PTHR31875">
    <property type="entry name" value="PROTEIN DEHYDRATION-INDUCED 19"/>
    <property type="match status" value="1"/>
</dbReference>
<evidence type="ECO:0000313" key="5">
    <source>
        <dbReference type="EMBL" id="KAK1378710.1"/>
    </source>
</evidence>
<evidence type="ECO:0000259" key="3">
    <source>
        <dbReference type="Pfam" id="PF05605"/>
    </source>
</evidence>
<feature type="domain" description="Di19 C-terminal" evidence="4">
    <location>
        <begin position="141"/>
        <end position="245"/>
    </location>
</feature>
<dbReference type="AlphaFoldDB" id="A0AAD8I548"/>
<feature type="region of interest" description="Disordered" evidence="2">
    <location>
        <begin position="196"/>
        <end position="230"/>
    </location>
</feature>
<feature type="compositionally biased region" description="Polar residues" evidence="2">
    <location>
        <begin position="196"/>
        <end position="219"/>
    </location>
</feature>
<evidence type="ECO:0000256" key="1">
    <source>
        <dbReference type="ARBA" id="ARBA00007109"/>
    </source>
</evidence>